<accession>A0ABW5LRG5</accession>
<reference evidence="3" key="1">
    <citation type="journal article" date="2019" name="Int. J. Syst. Evol. Microbiol.">
        <title>The Global Catalogue of Microorganisms (GCM) 10K type strain sequencing project: providing services to taxonomists for standard genome sequencing and annotation.</title>
        <authorList>
            <consortium name="The Broad Institute Genomics Platform"/>
            <consortium name="The Broad Institute Genome Sequencing Center for Infectious Disease"/>
            <person name="Wu L."/>
            <person name="Ma J."/>
        </authorList>
    </citation>
    <scope>NUCLEOTIDE SEQUENCE [LARGE SCALE GENOMIC DNA]</scope>
    <source>
        <strain evidence="3">KCTC 52127</strain>
    </source>
</reference>
<dbReference type="RefSeq" id="WP_379665506.1">
    <property type="nucleotide sequence ID" value="NZ_JBHULH010000002.1"/>
</dbReference>
<evidence type="ECO:0000313" key="2">
    <source>
        <dbReference type="EMBL" id="MFD2566794.1"/>
    </source>
</evidence>
<sequence>MDPMLASIMIFAGNFAPRGWAYCDGQLLAINSHTALFSLLGTTYGGDGRTTFALPDLRGRVAIGPRHGPGLSNYVLGQRGGVETVTLTQLQIPSHTHLASVVEGAAHIPVNTTDGDADSTSPAAGVLANTGDDLYTTSAPNGYYGATAPVIGTSITNLPTGGSQWHTNIQPYLAINYIIAMEGYYPSRS</sequence>
<dbReference type="EMBL" id="JBHULH010000002">
    <property type="protein sequence ID" value="MFD2566794.1"/>
    <property type="molecule type" value="Genomic_DNA"/>
</dbReference>
<organism evidence="2 3">
    <name type="scientific">Pseudotenacibaculum haliotis</name>
    <dbReference type="NCBI Taxonomy" id="1862138"/>
    <lineage>
        <taxon>Bacteria</taxon>
        <taxon>Pseudomonadati</taxon>
        <taxon>Bacteroidota</taxon>
        <taxon>Flavobacteriia</taxon>
        <taxon>Flavobacteriales</taxon>
        <taxon>Flavobacteriaceae</taxon>
        <taxon>Pseudotenacibaculum</taxon>
    </lineage>
</organism>
<dbReference type="Gene3D" id="3.90.1340.10">
    <property type="entry name" value="Phage tail collar domain"/>
    <property type="match status" value="1"/>
</dbReference>
<dbReference type="InterPro" id="IPR037053">
    <property type="entry name" value="Phage_tail_collar_dom_sf"/>
</dbReference>
<gene>
    <name evidence="2" type="ORF">ACFSRZ_05395</name>
</gene>
<keyword evidence="3" id="KW-1185">Reference proteome</keyword>
<protein>
    <submittedName>
        <fullName evidence="2">Phage tail protein</fullName>
    </submittedName>
</protein>
<dbReference type="InterPro" id="IPR011083">
    <property type="entry name" value="Phage_tail_collar_dom"/>
</dbReference>
<dbReference type="Pfam" id="PF07484">
    <property type="entry name" value="Collar"/>
    <property type="match status" value="1"/>
</dbReference>
<evidence type="ECO:0000313" key="3">
    <source>
        <dbReference type="Proteomes" id="UP001597508"/>
    </source>
</evidence>
<feature type="domain" description="Phage tail collar" evidence="1">
    <location>
        <begin position="7"/>
        <end position="61"/>
    </location>
</feature>
<dbReference type="SUPFAM" id="SSF88874">
    <property type="entry name" value="Receptor-binding domain of short tail fibre protein gp12"/>
    <property type="match status" value="1"/>
</dbReference>
<name>A0ABW5LRG5_9FLAO</name>
<evidence type="ECO:0000259" key="1">
    <source>
        <dbReference type="Pfam" id="PF07484"/>
    </source>
</evidence>
<dbReference type="Proteomes" id="UP001597508">
    <property type="component" value="Unassembled WGS sequence"/>
</dbReference>
<proteinExistence type="predicted"/>
<comment type="caution">
    <text evidence="2">The sequence shown here is derived from an EMBL/GenBank/DDBJ whole genome shotgun (WGS) entry which is preliminary data.</text>
</comment>